<dbReference type="SUPFAM" id="SSF48403">
    <property type="entry name" value="Ankyrin repeat"/>
    <property type="match status" value="2"/>
</dbReference>
<sequence length="367" mass="39745">MVDLLLRRRLDPAAASECGRTLMQYAITHKKTGNIERLVQHGVDLVAELLHLAGADETGDELGQLAETIPPDTRNSQGRTAASTAVEKGMHKALRVLLGKGASFVLKDSSGRSPLMWAAHLASDEAVKTCISSWPAVSPSEVLELVNVFITSDISSTFPLTIMILGYLTGSYDLVRAFPEPDPRGELSPFSFFGPLHLAVMANNLPLIGLLLCDGRFDVNNGAETDPLSIRIAPDWALAQHLDTLICLATLGGFLPIVEYLFGLKGAVLNLNLGAENTTCIPLSLAALRGHFSGVEYLVACGAIISHELTFNESLIGKDTMSLLKEEAENRRRGHPPWSLSPPTPPKKKNISARRSATSFVDERRIY</sequence>
<keyword evidence="6" id="KW-1185">Reference proteome</keyword>
<comment type="caution">
    <text evidence="5">The sequence shown here is derived from an EMBL/GenBank/DDBJ whole genome shotgun (WGS) entry which is preliminary data.</text>
</comment>
<dbReference type="InterPro" id="IPR036770">
    <property type="entry name" value="Ankyrin_rpt-contain_sf"/>
</dbReference>
<evidence type="ECO:0000256" key="1">
    <source>
        <dbReference type="ARBA" id="ARBA00022737"/>
    </source>
</evidence>
<dbReference type="InterPro" id="IPR002110">
    <property type="entry name" value="Ankyrin_rpt"/>
</dbReference>
<dbReference type="AlphaFoldDB" id="A0AAE0JSB9"/>
<evidence type="ECO:0000256" key="2">
    <source>
        <dbReference type="ARBA" id="ARBA00023043"/>
    </source>
</evidence>
<evidence type="ECO:0000256" key="3">
    <source>
        <dbReference type="PROSITE-ProRule" id="PRU00023"/>
    </source>
</evidence>
<evidence type="ECO:0000256" key="4">
    <source>
        <dbReference type="SAM" id="MobiDB-lite"/>
    </source>
</evidence>
<dbReference type="Pfam" id="PF12796">
    <property type="entry name" value="Ank_2"/>
    <property type="match status" value="1"/>
</dbReference>
<dbReference type="Proteomes" id="UP001287356">
    <property type="component" value="Unassembled WGS sequence"/>
</dbReference>
<feature type="repeat" description="ANK" evidence="3">
    <location>
        <begin position="77"/>
        <end position="109"/>
    </location>
</feature>
<reference evidence="5" key="2">
    <citation type="submission" date="2023-06" db="EMBL/GenBank/DDBJ databases">
        <authorList>
            <consortium name="Lawrence Berkeley National Laboratory"/>
            <person name="Haridas S."/>
            <person name="Hensen N."/>
            <person name="Bonometti L."/>
            <person name="Westerberg I."/>
            <person name="Brannstrom I.O."/>
            <person name="Guillou S."/>
            <person name="Cros-Aarteil S."/>
            <person name="Calhoun S."/>
            <person name="Kuo A."/>
            <person name="Mondo S."/>
            <person name="Pangilinan J."/>
            <person name="Riley R."/>
            <person name="Labutti K."/>
            <person name="Andreopoulos B."/>
            <person name="Lipzen A."/>
            <person name="Chen C."/>
            <person name="Yanf M."/>
            <person name="Daum C."/>
            <person name="Ng V."/>
            <person name="Clum A."/>
            <person name="Steindorff A."/>
            <person name="Ohm R."/>
            <person name="Martin F."/>
            <person name="Silar P."/>
            <person name="Natvig D."/>
            <person name="Lalanne C."/>
            <person name="Gautier V."/>
            <person name="Ament-Velasquez S.L."/>
            <person name="Kruys A."/>
            <person name="Hutchinson M.I."/>
            <person name="Powell A.J."/>
            <person name="Barry K."/>
            <person name="Miller A.N."/>
            <person name="Grigoriev I.V."/>
            <person name="Debuchy R."/>
            <person name="Gladieux P."/>
            <person name="Thoren M.H."/>
            <person name="Johannesson H."/>
        </authorList>
    </citation>
    <scope>NUCLEOTIDE SEQUENCE</scope>
    <source>
        <strain evidence="5">CBS 958.72</strain>
    </source>
</reference>
<dbReference type="SMART" id="SM00248">
    <property type="entry name" value="ANK"/>
    <property type="match status" value="6"/>
</dbReference>
<keyword evidence="1" id="KW-0677">Repeat</keyword>
<organism evidence="5 6">
    <name type="scientific">Lasiosphaeria ovina</name>
    <dbReference type="NCBI Taxonomy" id="92902"/>
    <lineage>
        <taxon>Eukaryota</taxon>
        <taxon>Fungi</taxon>
        <taxon>Dikarya</taxon>
        <taxon>Ascomycota</taxon>
        <taxon>Pezizomycotina</taxon>
        <taxon>Sordariomycetes</taxon>
        <taxon>Sordariomycetidae</taxon>
        <taxon>Sordariales</taxon>
        <taxon>Lasiosphaeriaceae</taxon>
        <taxon>Lasiosphaeria</taxon>
    </lineage>
</organism>
<evidence type="ECO:0000313" key="6">
    <source>
        <dbReference type="Proteomes" id="UP001287356"/>
    </source>
</evidence>
<dbReference type="PANTHER" id="PTHR24198">
    <property type="entry name" value="ANKYRIN REPEAT AND PROTEIN KINASE DOMAIN-CONTAINING PROTEIN"/>
    <property type="match status" value="1"/>
</dbReference>
<dbReference type="EMBL" id="JAULSN010000015">
    <property type="protein sequence ID" value="KAK3358553.1"/>
    <property type="molecule type" value="Genomic_DNA"/>
</dbReference>
<keyword evidence="2 3" id="KW-0040">ANK repeat</keyword>
<feature type="region of interest" description="Disordered" evidence="4">
    <location>
        <begin position="327"/>
        <end position="367"/>
    </location>
</feature>
<dbReference type="Gene3D" id="1.25.40.20">
    <property type="entry name" value="Ankyrin repeat-containing domain"/>
    <property type="match status" value="2"/>
</dbReference>
<dbReference type="PROSITE" id="PS50088">
    <property type="entry name" value="ANK_REPEAT"/>
    <property type="match status" value="1"/>
</dbReference>
<accession>A0AAE0JSB9</accession>
<reference evidence="5" key="1">
    <citation type="journal article" date="2023" name="Mol. Phylogenet. Evol.">
        <title>Genome-scale phylogeny and comparative genomics of the fungal order Sordariales.</title>
        <authorList>
            <person name="Hensen N."/>
            <person name="Bonometti L."/>
            <person name="Westerberg I."/>
            <person name="Brannstrom I.O."/>
            <person name="Guillou S."/>
            <person name="Cros-Aarteil S."/>
            <person name="Calhoun S."/>
            <person name="Haridas S."/>
            <person name="Kuo A."/>
            <person name="Mondo S."/>
            <person name="Pangilinan J."/>
            <person name="Riley R."/>
            <person name="LaButti K."/>
            <person name="Andreopoulos B."/>
            <person name="Lipzen A."/>
            <person name="Chen C."/>
            <person name="Yan M."/>
            <person name="Daum C."/>
            <person name="Ng V."/>
            <person name="Clum A."/>
            <person name="Steindorff A."/>
            <person name="Ohm R.A."/>
            <person name="Martin F."/>
            <person name="Silar P."/>
            <person name="Natvig D.O."/>
            <person name="Lalanne C."/>
            <person name="Gautier V."/>
            <person name="Ament-Velasquez S.L."/>
            <person name="Kruys A."/>
            <person name="Hutchinson M.I."/>
            <person name="Powell A.J."/>
            <person name="Barry K."/>
            <person name="Miller A.N."/>
            <person name="Grigoriev I.V."/>
            <person name="Debuchy R."/>
            <person name="Gladieux P."/>
            <person name="Hiltunen Thoren M."/>
            <person name="Johannesson H."/>
        </authorList>
    </citation>
    <scope>NUCLEOTIDE SEQUENCE</scope>
    <source>
        <strain evidence="5">CBS 958.72</strain>
    </source>
</reference>
<proteinExistence type="predicted"/>
<gene>
    <name evidence="5" type="ORF">B0T24DRAFT_125110</name>
</gene>
<dbReference type="PANTHER" id="PTHR24198:SF194">
    <property type="entry name" value="INVERSIN-A"/>
    <property type="match status" value="1"/>
</dbReference>
<protein>
    <submittedName>
        <fullName evidence="5">Ankyrin repeat-containing domain protein</fullName>
    </submittedName>
</protein>
<name>A0AAE0JSB9_9PEZI</name>
<evidence type="ECO:0000313" key="5">
    <source>
        <dbReference type="EMBL" id="KAK3358553.1"/>
    </source>
</evidence>